<sequence length="116" mass="13196">MKIVKDEGDWVADPSGLTSGDLVTWRKNMYNECPNPKVGDIVIISNNNNNGQVGYKALTSEGYDTRWQRVSSQVLEERLRMIDTKDGDDSIPTFGNGDNYVYLSEGVWIHEDDCWF</sequence>
<evidence type="ECO:0000313" key="1">
    <source>
        <dbReference type="EMBL" id="CAA6799620.1"/>
    </source>
</evidence>
<gene>
    <name evidence="1" type="ORF">HELGO_WM11702</name>
</gene>
<reference evidence="1" key="1">
    <citation type="submission" date="2020-01" db="EMBL/GenBank/DDBJ databases">
        <authorList>
            <person name="Meier V. D."/>
            <person name="Meier V D."/>
        </authorList>
    </citation>
    <scope>NUCLEOTIDE SEQUENCE</scope>
    <source>
        <strain evidence="1">HLG_WM_MAG_06</strain>
    </source>
</reference>
<proteinExistence type="predicted"/>
<organism evidence="1">
    <name type="scientific">uncultured Sulfurovum sp</name>
    <dbReference type="NCBI Taxonomy" id="269237"/>
    <lineage>
        <taxon>Bacteria</taxon>
        <taxon>Pseudomonadati</taxon>
        <taxon>Campylobacterota</taxon>
        <taxon>Epsilonproteobacteria</taxon>
        <taxon>Campylobacterales</taxon>
        <taxon>Sulfurovaceae</taxon>
        <taxon>Sulfurovum</taxon>
        <taxon>environmental samples</taxon>
    </lineage>
</organism>
<name>A0A6S6S9J0_9BACT</name>
<accession>A0A6S6S9J0</accession>
<dbReference type="EMBL" id="CACVAP010000022">
    <property type="protein sequence ID" value="CAA6799620.1"/>
    <property type="molecule type" value="Genomic_DNA"/>
</dbReference>
<dbReference type="AlphaFoldDB" id="A0A6S6S9J0"/>
<protein>
    <submittedName>
        <fullName evidence="1">Uncharacterized protein</fullName>
    </submittedName>
</protein>